<reference evidence="1" key="1">
    <citation type="submission" date="2013-11" db="EMBL/GenBank/DDBJ databases">
        <title>Genome sequence of the fusiform rust pathogen reveals effectors for host alternation and coevolution with pine.</title>
        <authorList>
            <consortium name="DOE Joint Genome Institute"/>
            <person name="Smith K."/>
            <person name="Pendleton A."/>
            <person name="Kubisiak T."/>
            <person name="Anderson C."/>
            <person name="Salamov A."/>
            <person name="Aerts A."/>
            <person name="Riley R."/>
            <person name="Clum A."/>
            <person name="Lindquist E."/>
            <person name="Ence D."/>
            <person name="Campbell M."/>
            <person name="Kronenberg Z."/>
            <person name="Feau N."/>
            <person name="Dhillon B."/>
            <person name="Hamelin R."/>
            <person name="Burleigh J."/>
            <person name="Smith J."/>
            <person name="Yandell M."/>
            <person name="Nelson C."/>
            <person name="Grigoriev I."/>
            <person name="Davis J."/>
        </authorList>
    </citation>
    <scope>NUCLEOTIDE SEQUENCE</scope>
    <source>
        <strain evidence="1">G11</strain>
    </source>
</reference>
<proteinExistence type="predicted"/>
<protein>
    <submittedName>
        <fullName evidence="1">Uncharacterized protein</fullName>
    </submittedName>
</protein>
<comment type="caution">
    <text evidence="1">The sequence shown here is derived from an EMBL/GenBank/DDBJ whole genome shotgun (WGS) entry which is preliminary data.</text>
</comment>
<organism evidence="1 2">
    <name type="scientific">Cronartium quercuum f. sp. fusiforme G11</name>
    <dbReference type="NCBI Taxonomy" id="708437"/>
    <lineage>
        <taxon>Eukaryota</taxon>
        <taxon>Fungi</taxon>
        <taxon>Dikarya</taxon>
        <taxon>Basidiomycota</taxon>
        <taxon>Pucciniomycotina</taxon>
        <taxon>Pucciniomycetes</taxon>
        <taxon>Pucciniales</taxon>
        <taxon>Coleosporiaceae</taxon>
        <taxon>Cronartium</taxon>
    </lineage>
</organism>
<dbReference type="OrthoDB" id="10571594at2759"/>
<dbReference type="Proteomes" id="UP000886653">
    <property type="component" value="Unassembled WGS sequence"/>
</dbReference>
<name>A0A9P6NM39_9BASI</name>
<feature type="non-terminal residue" evidence="1">
    <location>
        <position position="111"/>
    </location>
</feature>
<dbReference type="EMBL" id="MU167257">
    <property type="protein sequence ID" value="KAG0146672.1"/>
    <property type="molecule type" value="Genomic_DNA"/>
</dbReference>
<dbReference type="AlphaFoldDB" id="A0A9P6NM39"/>
<feature type="non-terminal residue" evidence="1">
    <location>
        <position position="1"/>
    </location>
</feature>
<evidence type="ECO:0000313" key="2">
    <source>
        <dbReference type="Proteomes" id="UP000886653"/>
    </source>
</evidence>
<sequence length="111" mass="12202">ICAQLFIDPSLEAFASLLVCQLRMSGCFGTLVNRMLANFITSEADEIHNTLPKDYSGEDGSKATVEVSTALREIENKVRSTFCKHLLYQVLPTKTLVPSAAVPNLIDFCGY</sequence>
<accession>A0A9P6NM39</accession>
<gene>
    <name evidence="1" type="ORF">CROQUDRAFT_30442</name>
</gene>
<keyword evidence="2" id="KW-1185">Reference proteome</keyword>
<evidence type="ECO:0000313" key="1">
    <source>
        <dbReference type="EMBL" id="KAG0146672.1"/>
    </source>
</evidence>